<dbReference type="RefSeq" id="XP_047838541.1">
    <property type="nucleotide sequence ID" value="XM_047982575.1"/>
</dbReference>
<dbReference type="EMBL" id="CP086354">
    <property type="protein sequence ID" value="UNI15060.1"/>
    <property type="molecule type" value="Genomic_DNA"/>
</dbReference>
<gene>
    <name evidence="2" type="ORF">JDV02_001631</name>
</gene>
<evidence type="ECO:0000313" key="2">
    <source>
        <dbReference type="EMBL" id="UNI15060.1"/>
    </source>
</evidence>
<reference evidence="2" key="1">
    <citation type="submission" date="2021-11" db="EMBL/GenBank/DDBJ databases">
        <title>Purpureocillium_takamizusanense_genome.</title>
        <authorList>
            <person name="Nguyen N.-H."/>
        </authorList>
    </citation>
    <scope>NUCLEOTIDE SEQUENCE</scope>
    <source>
        <strain evidence="2">PT3</strain>
    </source>
</reference>
<dbReference type="KEGG" id="ptkz:JDV02_001631"/>
<dbReference type="AlphaFoldDB" id="A0A9Q8Q8L5"/>
<evidence type="ECO:0000256" key="1">
    <source>
        <dbReference type="SAM" id="SignalP"/>
    </source>
</evidence>
<keyword evidence="1" id="KW-0732">Signal</keyword>
<organism evidence="2 3">
    <name type="scientific">Purpureocillium takamizusanense</name>
    <dbReference type="NCBI Taxonomy" id="2060973"/>
    <lineage>
        <taxon>Eukaryota</taxon>
        <taxon>Fungi</taxon>
        <taxon>Dikarya</taxon>
        <taxon>Ascomycota</taxon>
        <taxon>Pezizomycotina</taxon>
        <taxon>Sordariomycetes</taxon>
        <taxon>Hypocreomycetidae</taxon>
        <taxon>Hypocreales</taxon>
        <taxon>Ophiocordycipitaceae</taxon>
        <taxon>Purpureocillium</taxon>
    </lineage>
</organism>
<feature type="signal peptide" evidence="1">
    <location>
        <begin position="1"/>
        <end position="18"/>
    </location>
</feature>
<dbReference type="GeneID" id="72063594"/>
<keyword evidence="3" id="KW-1185">Reference proteome</keyword>
<name>A0A9Q8Q8L5_9HYPO</name>
<accession>A0A9Q8Q8L5</accession>
<feature type="chain" id="PRO_5040115208" evidence="1">
    <location>
        <begin position="19"/>
        <end position="136"/>
    </location>
</feature>
<proteinExistence type="predicted"/>
<protein>
    <submittedName>
        <fullName evidence="2">Uncharacterized protein</fullName>
    </submittedName>
</protein>
<dbReference type="Proteomes" id="UP000829364">
    <property type="component" value="Chromosome 1"/>
</dbReference>
<evidence type="ECO:0000313" key="3">
    <source>
        <dbReference type="Proteomes" id="UP000829364"/>
    </source>
</evidence>
<sequence>MKTATAILVAFAAGLAAALPSASSSSSTLEERGARWEVVPSCVRDADCGGCDGSKQWASLLKDARADPSKPRECGRCRTVYRAVQGADYRLAEKTCIKSQLRGEYLERFLNGTIADQEAQDQRKKELAAHGVVLVG</sequence>